<dbReference type="SMART" id="SM00192">
    <property type="entry name" value="LDLa"/>
    <property type="match status" value="4"/>
</dbReference>
<name>A0AAV2PPD8_MEGNR</name>
<organism evidence="7 8">
    <name type="scientific">Meganyctiphanes norvegica</name>
    <name type="common">Northern krill</name>
    <name type="synonym">Thysanopoda norvegica</name>
    <dbReference type="NCBI Taxonomy" id="48144"/>
    <lineage>
        <taxon>Eukaryota</taxon>
        <taxon>Metazoa</taxon>
        <taxon>Ecdysozoa</taxon>
        <taxon>Arthropoda</taxon>
        <taxon>Crustacea</taxon>
        <taxon>Multicrustacea</taxon>
        <taxon>Malacostraca</taxon>
        <taxon>Eumalacostraca</taxon>
        <taxon>Eucarida</taxon>
        <taxon>Euphausiacea</taxon>
        <taxon>Euphausiidae</taxon>
        <taxon>Meganyctiphanes</taxon>
    </lineage>
</organism>
<dbReference type="Pfam" id="PF00057">
    <property type="entry name" value="Ldl_recept_a"/>
    <property type="match status" value="4"/>
</dbReference>
<dbReference type="InterPro" id="IPR043504">
    <property type="entry name" value="Peptidase_S1_PA_chymotrypsin"/>
</dbReference>
<dbReference type="Gene3D" id="2.40.10.10">
    <property type="entry name" value="Trypsin-like serine proteases"/>
    <property type="match status" value="1"/>
</dbReference>
<protein>
    <recommendedName>
        <fullName evidence="6">Peptidase S1 domain-containing protein</fullName>
    </recommendedName>
</protein>
<feature type="signal peptide" evidence="5">
    <location>
        <begin position="1"/>
        <end position="22"/>
    </location>
</feature>
<dbReference type="InterPro" id="IPR002172">
    <property type="entry name" value="LDrepeatLR_classA_rpt"/>
</dbReference>
<evidence type="ECO:0000256" key="1">
    <source>
        <dbReference type="ARBA" id="ARBA00023157"/>
    </source>
</evidence>
<dbReference type="InterPro" id="IPR009003">
    <property type="entry name" value="Peptidase_S1_PA"/>
</dbReference>
<keyword evidence="8" id="KW-1185">Reference proteome</keyword>
<evidence type="ECO:0000313" key="8">
    <source>
        <dbReference type="Proteomes" id="UP001497623"/>
    </source>
</evidence>
<reference evidence="7 8" key="1">
    <citation type="submission" date="2024-05" db="EMBL/GenBank/DDBJ databases">
        <authorList>
            <person name="Wallberg A."/>
        </authorList>
    </citation>
    <scope>NUCLEOTIDE SEQUENCE [LARGE SCALE GENOMIC DNA]</scope>
</reference>
<dbReference type="InterPro" id="IPR001254">
    <property type="entry name" value="Trypsin_dom"/>
</dbReference>
<keyword evidence="4" id="KW-0378">Hydrolase</keyword>
<gene>
    <name evidence="7" type="ORF">MNOR_LOCUS2296</name>
</gene>
<dbReference type="Proteomes" id="UP001497623">
    <property type="component" value="Unassembled WGS sequence"/>
</dbReference>
<dbReference type="PANTHER" id="PTHR24252">
    <property type="entry name" value="ACROSIN-RELATED"/>
    <property type="match status" value="1"/>
</dbReference>
<dbReference type="InterPro" id="IPR023415">
    <property type="entry name" value="LDLR_class-A_CS"/>
</dbReference>
<dbReference type="Pfam" id="PF00089">
    <property type="entry name" value="Trypsin"/>
    <property type="match status" value="1"/>
</dbReference>
<feature type="chain" id="PRO_5043461085" description="Peptidase S1 domain-containing protein" evidence="5">
    <location>
        <begin position="23"/>
        <end position="586"/>
    </location>
</feature>
<comment type="caution">
    <text evidence="3">Lacks conserved residue(s) required for the propagation of feature annotation.</text>
</comment>
<evidence type="ECO:0000256" key="3">
    <source>
        <dbReference type="PROSITE-ProRule" id="PRU00124"/>
    </source>
</evidence>
<dbReference type="CDD" id="cd00190">
    <property type="entry name" value="Tryp_SPc"/>
    <property type="match status" value="1"/>
</dbReference>
<dbReference type="GO" id="GO:0006508">
    <property type="term" value="P:proteolysis"/>
    <property type="evidence" value="ECO:0007669"/>
    <property type="project" value="UniProtKB-KW"/>
</dbReference>
<evidence type="ECO:0000256" key="2">
    <source>
        <dbReference type="ARBA" id="ARBA00024195"/>
    </source>
</evidence>
<accession>A0AAV2PPD8</accession>
<dbReference type="PROSITE" id="PS00135">
    <property type="entry name" value="TRYPSIN_SER"/>
    <property type="match status" value="1"/>
</dbReference>
<comment type="caution">
    <text evidence="7">The sequence shown here is derived from an EMBL/GenBank/DDBJ whole genome shotgun (WGS) entry which is preliminary data.</text>
</comment>
<dbReference type="GO" id="GO:0004252">
    <property type="term" value="F:serine-type endopeptidase activity"/>
    <property type="evidence" value="ECO:0007669"/>
    <property type="project" value="InterPro"/>
</dbReference>
<dbReference type="PROSITE" id="PS50068">
    <property type="entry name" value="LDLRA_2"/>
    <property type="match status" value="4"/>
</dbReference>
<dbReference type="PRINTS" id="PR00261">
    <property type="entry name" value="LDLRECEPTOR"/>
</dbReference>
<comment type="similarity">
    <text evidence="2">Belongs to the peptidase S1 family. CLIP subfamily.</text>
</comment>
<dbReference type="FunFam" id="2.40.10.10:FF:000002">
    <property type="entry name" value="Transmembrane protease serine"/>
    <property type="match status" value="1"/>
</dbReference>
<evidence type="ECO:0000313" key="7">
    <source>
        <dbReference type="EMBL" id="CAL4061837.1"/>
    </source>
</evidence>
<feature type="disulfide bond" evidence="3">
    <location>
        <begin position="102"/>
        <end position="117"/>
    </location>
</feature>
<dbReference type="FunFam" id="2.40.10.10:FF:000068">
    <property type="entry name" value="transmembrane protease serine 2"/>
    <property type="match status" value="1"/>
</dbReference>
<dbReference type="InterPro" id="IPR018114">
    <property type="entry name" value="TRYPSIN_HIS"/>
</dbReference>
<evidence type="ECO:0000256" key="4">
    <source>
        <dbReference type="RuleBase" id="RU363034"/>
    </source>
</evidence>
<dbReference type="Gene3D" id="4.10.400.10">
    <property type="entry name" value="Low-density Lipoprotein Receptor"/>
    <property type="match status" value="4"/>
</dbReference>
<dbReference type="SUPFAM" id="SSF57424">
    <property type="entry name" value="LDL receptor-like module"/>
    <property type="match status" value="4"/>
</dbReference>
<sequence>MSKTNRLKWFLPIFLHVAVSSALPKKSSDNSTDKDISCPSGEFMCKDDSHKCIRDSWRCDDEDDCSDGSDEKNCYTTDISCPSGEFMCKDSSHKCIRESWRCDDEDDCSDGSDEKNCSTTDISCPSGEFMCKDSSHKCIRESWICDDEDDCSDGSDEKNCSTTDISCPSGEFMCKDSSHKCIRDSWRCDDEDDCSDGSDEKNCFTKESTQQGLNISNEENISPGELSGCALKIQKQLLEGLDRCNASEDNCYMIEILKAKLACITSTKQTTVNATTKSTTNTSVTSPIRCGIENTATMRPAARIINGLDVNVARKYSWQVGLKSSNHRASIYKCGGSIITNKHILTAAHCVAECDNKTDTIVYVAIGDHKQEETTDNLPEFLELIPSIKITPHHEYNCSTYENDVAVIELSREIDLQKHADVIHPVCLPKDDSKTYKGETATVTGWGSTAGISNLFTHINRKYPNILQEAQVSVLGNSKCQNIQDLLGVFKSEITNNMICSGTEENYYEGGKDSCKGDSGGPLTVKEKGGHVQIGIVSYGFGCAMGAENSVAEIPSFTIPGVNTRVSKLLDFIKDVTGPEMTYSLP</sequence>
<keyword evidence="5" id="KW-0732">Signal</keyword>
<feature type="disulfide bond" evidence="3">
    <location>
        <begin position="145"/>
        <end position="160"/>
    </location>
</feature>
<keyword evidence="4" id="KW-0645">Protease</keyword>
<dbReference type="PANTHER" id="PTHR24252:SF7">
    <property type="entry name" value="HYALIN"/>
    <property type="match status" value="1"/>
</dbReference>
<feature type="disulfide bond" evidence="3">
    <location>
        <begin position="59"/>
        <end position="74"/>
    </location>
</feature>
<dbReference type="InterPro" id="IPR036055">
    <property type="entry name" value="LDL_receptor-like_sf"/>
</dbReference>
<dbReference type="PROSITE" id="PS01209">
    <property type="entry name" value="LDLRA_1"/>
    <property type="match status" value="3"/>
</dbReference>
<dbReference type="PROSITE" id="PS00134">
    <property type="entry name" value="TRYPSIN_HIS"/>
    <property type="match status" value="1"/>
</dbReference>
<dbReference type="SMART" id="SM00020">
    <property type="entry name" value="Tryp_SPc"/>
    <property type="match status" value="1"/>
</dbReference>
<proteinExistence type="inferred from homology"/>
<dbReference type="AlphaFoldDB" id="A0AAV2PPD8"/>
<keyword evidence="1 3" id="KW-1015">Disulfide bond</keyword>
<keyword evidence="4" id="KW-0720">Serine protease</keyword>
<evidence type="ECO:0000259" key="6">
    <source>
        <dbReference type="PROSITE" id="PS50240"/>
    </source>
</evidence>
<dbReference type="PROSITE" id="PS50240">
    <property type="entry name" value="TRYPSIN_DOM"/>
    <property type="match status" value="1"/>
</dbReference>
<feature type="disulfide bond" evidence="3">
    <location>
        <begin position="188"/>
        <end position="203"/>
    </location>
</feature>
<dbReference type="SUPFAM" id="SSF50494">
    <property type="entry name" value="Trypsin-like serine proteases"/>
    <property type="match status" value="1"/>
</dbReference>
<feature type="domain" description="Peptidase S1" evidence="6">
    <location>
        <begin position="304"/>
        <end position="578"/>
    </location>
</feature>
<evidence type="ECO:0000256" key="5">
    <source>
        <dbReference type="SAM" id="SignalP"/>
    </source>
</evidence>
<dbReference type="CDD" id="cd00112">
    <property type="entry name" value="LDLa"/>
    <property type="match status" value="4"/>
</dbReference>
<dbReference type="EMBL" id="CAXKWB010000687">
    <property type="protein sequence ID" value="CAL4061837.1"/>
    <property type="molecule type" value="Genomic_DNA"/>
</dbReference>
<dbReference type="InterPro" id="IPR033116">
    <property type="entry name" value="TRYPSIN_SER"/>
</dbReference>